<dbReference type="AlphaFoldDB" id="A0A232FL77"/>
<feature type="region of interest" description="Disordered" evidence="1">
    <location>
        <begin position="26"/>
        <end position="93"/>
    </location>
</feature>
<reference evidence="2 3" key="1">
    <citation type="journal article" date="2017" name="Curr. Biol.">
        <title>The Evolution of Venom by Co-option of Single-Copy Genes.</title>
        <authorList>
            <person name="Martinson E.O."/>
            <person name="Mrinalini"/>
            <person name="Kelkar Y.D."/>
            <person name="Chang C.H."/>
            <person name="Werren J.H."/>
        </authorList>
    </citation>
    <scope>NUCLEOTIDE SEQUENCE [LARGE SCALE GENOMIC DNA]</scope>
    <source>
        <strain evidence="2 3">Alberta</strain>
        <tissue evidence="2">Whole body</tissue>
    </source>
</reference>
<dbReference type="Proteomes" id="UP000215335">
    <property type="component" value="Unassembled WGS sequence"/>
</dbReference>
<sequence length="93" mass="10623">MWHVTRENVRRGARGRLLEDAVLASIRSKRPSLTNSSEEKSEGKHDRKRQRPEKAVMQRETLASRVPHNATEPPAQARPNKNKYPEGILVKMG</sequence>
<evidence type="ECO:0000313" key="3">
    <source>
        <dbReference type="Proteomes" id="UP000215335"/>
    </source>
</evidence>
<evidence type="ECO:0000313" key="2">
    <source>
        <dbReference type="EMBL" id="OXU31259.1"/>
    </source>
</evidence>
<organism evidence="2 3">
    <name type="scientific">Trichomalopsis sarcophagae</name>
    <dbReference type="NCBI Taxonomy" id="543379"/>
    <lineage>
        <taxon>Eukaryota</taxon>
        <taxon>Metazoa</taxon>
        <taxon>Ecdysozoa</taxon>
        <taxon>Arthropoda</taxon>
        <taxon>Hexapoda</taxon>
        <taxon>Insecta</taxon>
        <taxon>Pterygota</taxon>
        <taxon>Neoptera</taxon>
        <taxon>Endopterygota</taxon>
        <taxon>Hymenoptera</taxon>
        <taxon>Apocrita</taxon>
        <taxon>Proctotrupomorpha</taxon>
        <taxon>Chalcidoidea</taxon>
        <taxon>Pteromalidae</taxon>
        <taxon>Pteromalinae</taxon>
        <taxon>Trichomalopsis</taxon>
    </lineage>
</organism>
<comment type="caution">
    <text evidence="2">The sequence shown here is derived from an EMBL/GenBank/DDBJ whole genome shotgun (WGS) entry which is preliminary data.</text>
</comment>
<evidence type="ECO:0000256" key="1">
    <source>
        <dbReference type="SAM" id="MobiDB-lite"/>
    </source>
</evidence>
<name>A0A232FL77_9HYME</name>
<dbReference type="EMBL" id="NNAY01000073">
    <property type="protein sequence ID" value="OXU31259.1"/>
    <property type="molecule type" value="Genomic_DNA"/>
</dbReference>
<proteinExistence type="predicted"/>
<gene>
    <name evidence="2" type="ORF">TSAR_012161</name>
</gene>
<protein>
    <submittedName>
        <fullName evidence="2">Uncharacterized protein</fullName>
    </submittedName>
</protein>
<accession>A0A232FL77</accession>
<keyword evidence="3" id="KW-1185">Reference proteome</keyword>